<dbReference type="GO" id="GO:0003677">
    <property type="term" value="F:DNA binding"/>
    <property type="evidence" value="ECO:0007669"/>
    <property type="project" value="InterPro"/>
</dbReference>
<comment type="caution">
    <text evidence="1">The sequence shown here is derived from an EMBL/GenBank/DDBJ whole genome shotgun (WGS) entry which is preliminary data.</text>
</comment>
<proteinExistence type="predicted"/>
<dbReference type="InterPro" id="IPR003477">
    <property type="entry name" value="PemK-like"/>
</dbReference>
<dbReference type="Gene3D" id="2.30.30.110">
    <property type="match status" value="1"/>
</dbReference>
<dbReference type="PATRIC" id="fig|1121022.4.peg.4287"/>
<organism evidence="1 2">
    <name type="scientific">Asticcacaulis benevestitus DSM 16100 = ATCC BAA-896</name>
    <dbReference type="NCBI Taxonomy" id="1121022"/>
    <lineage>
        <taxon>Bacteria</taxon>
        <taxon>Pseudomonadati</taxon>
        <taxon>Pseudomonadota</taxon>
        <taxon>Alphaproteobacteria</taxon>
        <taxon>Caulobacterales</taxon>
        <taxon>Caulobacteraceae</taxon>
        <taxon>Asticcacaulis</taxon>
    </lineage>
</organism>
<evidence type="ECO:0008006" key="3">
    <source>
        <dbReference type="Google" id="ProtNLM"/>
    </source>
</evidence>
<dbReference type="OrthoDB" id="7432864at2"/>
<keyword evidence="2" id="KW-1185">Reference proteome</keyword>
<sequence>MALPDPKPGLVINYSYLWRREADKGGEEGRKDRPCVIILAVEDIEGDKIVTVVPVTHQQPSDLSNGVELPHVTKKRLGLDDERSWVMSTEVNRFTWPGSDLRPISRNRSDQFAFGFVPADLVRKVVDQIRTRQRVAITRRDD</sequence>
<dbReference type="Pfam" id="PF02452">
    <property type="entry name" value="PemK_toxin"/>
    <property type="match status" value="1"/>
</dbReference>
<gene>
    <name evidence="1" type="ORF">ABENE_20920</name>
</gene>
<accession>V4PB33</accession>
<name>V4PB33_9CAUL</name>
<protein>
    <recommendedName>
        <fullName evidence="3">Growth inhibitor PemK</fullName>
    </recommendedName>
</protein>
<dbReference type="AlphaFoldDB" id="V4PB33"/>
<dbReference type="RefSeq" id="WP_018084216.1">
    <property type="nucleotide sequence ID" value="NZ_AQWM01000085.1"/>
</dbReference>
<evidence type="ECO:0000313" key="1">
    <source>
        <dbReference type="EMBL" id="ESQ82480.1"/>
    </source>
</evidence>
<dbReference type="Proteomes" id="UP000017837">
    <property type="component" value="Unassembled WGS sequence"/>
</dbReference>
<dbReference type="EMBL" id="AWGB01000076">
    <property type="protein sequence ID" value="ESQ82480.1"/>
    <property type="molecule type" value="Genomic_DNA"/>
</dbReference>
<reference evidence="1 2" key="1">
    <citation type="journal article" date="2014" name="Nature">
        <title>Sequential evolution of bacterial morphology by co-option of a developmental regulator.</title>
        <authorList>
            <person name="Jiang C."/>
            <person name="Brown P.J."/>
            <person name="Ducret A."/>
            <person name="Brun Y.V."/>
        </authorList>
    </citation>
    <scope>NUCLEOTIDE SEQUENCE [LARGE SCALE GENOMIC DNA]</scope>
    <source>
        <strain evidence="1 2">DSM 16100</strain>
    </source>
</reference>
<dbReference type="InterPro" id="IPR011067">
    <property type="entry name" value="Plasmid_toxin/cell-grow_inhib"/>
</dbReference>
<dbReference type="eggNOG" id="ENOG5032S7M">
    <property type="taxonomic scope" value="Bacteria"/>
</dbReference>
<evidence type="ECO:0000313" key="2">
    <source>
        <dbReference type="Proteomes" id="UP000017837"/>
    </source>
</evidence>